<reference evidence="2" key="1">
    <citation type="submission" date="2021-01" db="EMBL/GenBank/DDBJ databases">
        <authorList>
            <consortium name="Genoscope - CEA"/>
            <person name="William W."/>
        </authorList>
    </citation>
    <scope>NUCLEOTIDE SEQUENCE</scope>
</reference>
<gene>
    <name evidence="2" type="ORF">PSON_ATCC_30995.1.T0090279</name>
</gene>
<name>A0A8S1KK56_9CILI</name>
<evidence type="ECO:0000313" key="2">
    <source>
        <dbReference type="EMBL" id="CAD8055509.1"/>
    </source>
</evidence>
<proteinExistence type="predicted"/>
<sequence length="508" mass="61908">MQQNSFFDEKDEMEIENLLASMKQSKDYAVKQSMNLFYKPFKQNDLKLENEMNDSSFSSNIKKGFQNYSNLSIKFIQGKYLKKITKKRKIRNNFKQIIKIFSKIKRSSHQIKFKLKRKFIIILRYLLVKMIQVNAMEHLVKLSNKYMKLKKFLEVFIFKQHKQAKDDELFQLNIELEKEFNICRNQNFMDFVANSQMNQTLGIHKKYQQIQEIKKNKFKTFNKKYEENFNQIRRDFDDLKKSIQEMFSKITFNSYIQDIEKSHLIYFQDDKLEGEFQPKSLQLREDQNIEIFIEDLTQIFNISKEDYQNIEDLKQQILKCVEQQKNHLEIIQTNQNLSMNQQIIKLNIIKDELKNELIQLNQFKELQEKILDQNKIEIQKLQQKLEQIEKRDYLYLNTKLFQHVQIQMEQQQNLIQISLIIIQQLFQSNSFESSLKITLSEKYKYLNNYFEEAKKLINERSWKIENNPLKYLQLHQQKIEETINIIYLEYCKMISWIKQQREILMDQL</sequence>
<protein>
    <submittedName>
        <fullName evidence="2">Uncharacterized protein</fullName>
    </submittedName>
</protein>
<evidence type="ECO:0000313" key="3">
    <source>
        <dbReference type="Proteomes" id="UP000692954"/>
    </source>
</evidence>
<keyword evidence="1" id="KW-0175">Coiled coil</keyword>
<dbReference type="AlphaFoldDB" id="A0A8S1KK56"/>
<feature type="coiled-coil region" evidence="1">
    <location>
        <begin position="346"/>
        <end position="391"/>
    </location>
</feature>
<dbReference type="Proteomes" id="UP000692954">
    <property type="component" value="Unassembled WGS sequence"/>
</dbReference>
<keyword evidence="3" id="KW-1185">Reference proteome</keyword>
<comment type="caution">
    <text evidence="2">The sequence shown here is derived from an EMBL/GenBank/DDBJ whole genome shotgun (WGS) entry which is preliminary data.</text>
</comment>
<dbReference type="EMBL" id="CAJJDN010000009">
    <property type="protein sequence ID" value="CAD8055509.1"/>
    <property type="molecule type" value="Genomic_DNA"/>
</dbReference>
<evidence type="ECO:0000256" key="1">
    <source>
        <dbReference type="SAM" id="Coils"/>
    </source>
</evidence>
<accession>A0A8S1KK56</accession>
<organism evidence="2 3">
    <name type="scientific">Paramecium sonneborni</name>
    <dbReference type="NCBI Taxonomy" id="65129"/>
    <lineage>
        <taxon>Eukaryota</taxon>
        <taxon>Sar</taxon>
        <taxon>Alveolata</taxon>
        <taxon>Ciliophora</taxon>
        <taxon>Intramacronucleata</taxon>
        <taxon>Oligohymenophorea</taxon>
        <taxon>Peniculida</taxon>
        <taxon>Parameciidae</taxon>
        <taxon>Paramecium</taxon>
    </lineage>
</organism>